<evidence type="ECO:0000313" key="1">
    <source>
        <dbReference type="EMBL" id="MDA0180971.1"/>
    </source>
</evidence>
<comment type="caution">
    <text evidence="1">The sequence shown here is derived from an EMBL/GenBank/DDBJ whole genome shotgun (WGS) entry which is preliminary data.</text>
</comment>
<dbReference type="Proteomes" id="UP001147653">
    <property type="component" value="Unassembled WGS sequence"/>
</dbReference>
<accession>A0A9X3NBH3</accession>
<evidence type="ECO:0000313" key="2">
    <source>
        <dbReference type="Proteomes" id="UP001147653"/>
    </source>
</evidence>
<dbReference type="RefSeq" id="WP_270025282.1">
    <property type="nucleotide sequence ID" value="NZ_JAPDDP010000017.1"/>
</dbReference>
<sequence>MHAEGDGTALTGFSAGAYWKISRFRERAIQVAVPKRRRTQPGFEIVPDRLLLGESLTRDAIPVCTVPRVLFDLSRELNVEQVANVIHAAAFIKRWNERAVTRRTPALERAIALYNSGSGASSWTSAGRD</sequence>
<name>A0A9X3NBH3_9ACTN</name>
<gene>
    <name evidence="1" type="ORF">OJ997_11750</name>
</gene>
<keyword evidence="2" id="KW-1185">Reference proteome</keyword>
<dbReference type="EMBL" id="JAPDDP010000017">
    <property type="protein sequence ID" value="MDA0180971.1"/>
    <property type="molecule type" value="Genomic_DNA"/>
</dbReference>
<proteinExistence type="predicted"/>
<organism evidence="1 2">
    <name type="scientific">Solirubrobacter phytolaccae</name>
    <dbReference type="NCBI Taxonomy" id="1404360"/>
    <lineage>
        <taxon>Bacteria</taxon>
        <taxon>Bacillati</taxon>
        <taxon>Actinomycetota</taxon>
        <taxon>Thermoleophilia</taxon>
        <taxon>Solirubrobacterales</taxon>
        <taxon>Solirubrobacteraceae</taxon>
        <taxon>Solirubrobacter</taxon>
    </lineage>
</organism>
<protein>
    <submittedName>
        <fullName evidence="1">Uncharacterized protein</fullName>
    </submittedName>
</protein>
<reference evidence="1" key="1">
    <citation type="submission" date="2022-10" db="EMBL/GenBank/DDBJ databases">
        <title>The WGS of Solirubrobacter phytolaccae KCTC 29190.</title>
        <authorList>
            <person name="Jiang Z."/>
        </authorList>
    </citation>
    <scope>NUCLEOTIDE SEQUENCE</scope>
    <source>
        <strain evidence="1">KCTC 29190</strain>
    </source>
</reference>
<dbReference type="AlphaFoldDB" id="A0A9X3NBH3"/>